<evidence type="ECO:0000313" key="1">
    <source>
        <dbReference type="EMBL" id="KAH9290879.1"/>
    </source>
</evidence>
<reference evidence="1 2" key="1">
    <citation type="journal article" date="2021" name="Nat. Plants">
        <title>The Taxus genome provides insights into paclitaxel biosynthesis.</title>
        <authorList>
            <person name="Xiong X."/>
            <person name="Gou J."/>
            <person name="Liao Q."/>
            <person name="Li Y."/>
            <person name="Zhou Q."/>
            <person name="Bi G."/>
            <person name="Li C."/>
            <person name="Du R."/>
            <person name="Wang X."/>
            <person name="Sun T."/>
            <person name="Guo L."/>
            <person name="Liang H."/>
            <person name="Lu P."/>
            <person name="Wu Y."/>
            <person name="Zhang Z."/>
            <person name="Ro D.K."/>
            <person name="Shang Y."/>
            <person name="Huang S."/>
            <person name="Yan J."/>
        </authorList>
    </citation>
    <scope>NUCLEOTIDE SEQUENCE [LARGE SCALE GENOMIC DNA]</scope>
    <source>
        <strain evidence="1">Ta-2019</strain>
    </source>
</reference>
<keyword evidence="2" id="KW-1185">Reference proteome</keyword>
<gene>
    <name evidence="1" type="ORF">KI387_034996</name>
</gene>
<evidence type="ECO:0000313" key="2">
    <source>
        <dbReference type="Proteomes" id="UP000824469"/>
    </source>
</evidence>
<protein>
    <submittedName>
        <fullName evidence="1">Uncharacterized protein</fullName>
    </submittedName>
</protein>
<feature type="non-terminal residue" evidence="1">
    <location>
        <position position="55"/>
    </location>
</feature>
<accession>A0AA38C4P1</accession>
<feature type="non-terminal residue" evidence="1">
    <location>
        <position position="1"/>
    </location>
</feature>
<comment type="caution">
    <text evidence="1">The sequence shown here is derived from an EMBL/GenBank/DDBJ whole genome shotgun (WGS) entry which is preliminary data.</text>
</comment>
<dbReference type="Proteomes" id="UP000824469">
    <property type="component" value="Unassembled WGS sequence"/>
</dbReference>
<name>A0AA38C4P1_TAXCH</name>
<dbReference type="AlphaFoldDB" id="A0AA38C4P1"/>
<proteinExistence type="predicted"/>
<organism evidence="1 2">
    <name type="scientific">Taxus chinensis</name>
    <name type="common">Chinese yew</name>
    <name type="synonym">Taxus wallichiana var. chinensis</name>
    <dbReference type="NCBI Taxonomy" id="29808"/>
    <lineage>
        <taxon>Eukaryota</taxon>
        <taxon>Viridiplantae</taxon>
        <taxon>Streptophyta</taxon>
        <taxon>Embryophyta</taxon>
        <taxon>Tracheophyta</taxon>
        <taxon>Spermatophyta</taxon>
        <taxon>Pinopsida</taxon>
        <taxon>Pinidae</taxon>
        <taxon>Conifers II</taxon>
        <taxon>Cupressales</taxon>
        <taxon>Taxaceae</taxon>
        <taxon>Taxus</taxon>
    </lineage>
</organism>
<sequence>HVFAVIATEDNEEGTDYFLCRCIEERKKLTSPIIDGEDIEYPTGSVVVTGTWLRR</sequence>
<dbReference type="EMBL" id="JAHRHJ020003813">
    <property type="protein sequence ID" value="KAH9290879.1"/>
    <property type="molecule type" value="Genomic_DNA"/>
</dbReference>